<name>A0A8J3TFH9_9ACTN</name>
<evidence type="ECO:0000313" key="3">
    <source>
        <dbReference type="Proteomes" id="UP000599074"/>
    </source>
</evidence>
<dbReference type="RefSeq" id="WP_168113135.1">
    <property type="nucleotide sequence ID" value="NZ_BOON01000002.1"/>
</dbReference>
<comment type="caution">
    <text evidence="2">The sequence shown here is derived from an EMBL/GenBank/DDBJ whole genome shotgun (WGS) entry which is preliminary data.</text>
</comment>
<feature type="transmembrane region" description="Helical" evidence="1">
    <location>
        <begin position="94"/>
        <end position="111"/>
    </location>
</feature>
<sequence>MPYRLLVTAILVAHAAFVAYVVLGGLPAIRWPKLFWPHLVAAGWGLLVVAVPLTCPLTRAENWARVRAGEAVSSKGFIDRYIEGVLYPARFTEALHALIAVVVLGSWLLAYRRWRSGRG</sequence>
<proteinExistence type="predicted"/>
<feature type="transmembrane region" description="Helical" evidence="1">
    <location>
        <begin position="35"/>
        <end position="53"/>
    </location>
</feature>
<evidence type="ECO:0000313" key="2">
    <source>
        <dbReference type="EMBL" id="GII20580.1"/>
    </source>
</evidence>
<gene>
    <name evidence="2" type="ORF">Pme01_01770</name>
</gene>
<protein>
    <recommendedName>
        <fullName evidence="4">DUF2784 domain-containing protein</fullName>
    </recommendedName>
</protein>
<reference evidence="2" key="1">
    <citation type="submission" date="2021-01" db="EMBL/GenBank/DDBJ databases">
        <title>Whole genome shotgun sequence of Planosporangium mesophilum NBRC 109066.</title>
        <authorList>
            <person name="Komaki H."/>
            <person name="Tamura T."/>
        </authorList>
    </citation>
    <scope>NUCLEOTIDE SEQUENCE</scope>
    <source>
        <strain evidence="2">NBRC 109066</strain>
    </source>
</reference>
<keyword evidence="1" id="KW-0812">Transmembrane</keyword>
<dbReference type="Proteomes" id="UP000599074">
    <property type="component" value="Unassembled WGS sequence"/>
</dbReference>
<keyword evidence="1" id="KW-1133">Transmembrane helix</keyword>
<keyword evidence="1" id="KW-0472">Membrane</keyword>
<organism evidence="2 3">
    <name type="scientific">Planosporangium mesophilum</name>
    <dbReference type="NCBI Taxonomy" id="689768"/>
    <lineage>
        <taxon>Bacteria</taxon>
        <taxon>Bacillati</taxon>
        <taxon>Actinomycetota</taxon>
        <taxon>Actinomycetes</taxon>
        <taxon>Micromonosporales</taxon>
        <taxon>Micromonosporaceae</taxon>
        <taxon>Planosporangium</taxon>
    </lineage>
</organism>
<keyword evidence="3" id="KW-1185">Reference proteome</keyword>
<dbReference type="AlphaFoldDB" id="A0A8J3TFH9"/>
<evidence type="ECO:0000256" key="1">
    <source>
        <dbReference type="SAM" id="Phobius"/>
    </source>
</evidence>
<accession>A0A8J3TFH9</accession>
<dbReference type="InterPro" id="IPR021218">
    <property type="entry name" value="DUF2784"/>
</dbReference>
<feature type="transmembrane region" description="Helical" evidence="1">
    <location>
        <begin position="6"/>
        <end position="23"/>
    </location>
</feature>
<dbReference type="EMBL" id="BOON01000002">
    <property type="protein sequence ID" value="GII20580.1"/>
    <property type="molecule type" value="Genomic_DNA"/>
</dbReference>
<dbReference type="Pfam" id="PF10861">
    <property type="entry name" value="DUF2784"/>
    <property type="match status" value="1"/>
</dbReference>
<evidence type="ECO:0008006" key="4">
    <source>
        <dbReference type="Google" id="ProtNLM"/>
    </source>
</evidence>